<protein>
    <recommendedName>
        <fullName evidence="7">Tetraspanin</fullName>
    </recommendedName>
</protein>
<feature type="disulfide bond" evidence="6">
    <location>
        <begin position="133"/>
        <end position="152"/>
    </location>
</feature>
<dbReference type="Pfam" id="PF00335">
    <property type="entry name" value="Tetraspanin"/>
    <property type="match status" value="1"/>
</dbReference>
<evidence type="ECO:0000256" key="3">
    <source>
        <dbReference type="ARBA" id="ARBA00022692"/>
    </source>
</evidence>
<accession>A0A484BSB8</accession>
<evidence type="ECO:0000256" key="7">
    <source>
        <dbReference type="RuleBase" id="RU361218"/>
    </source>
</evidence>
<dbReference type="EMBL" id="LSRL02000007">
    <property type="protein sequence ID" value="TDG51668.1"/>
    <property type="molecule type" value="Genomic_DNA"/>
</dbReference>
<evidence type="ECO:0000256" key="6">
    <source>
        <dbReference type="PIRSR" id="PIRSR002419-1"/>
    </source>
</evidence>
<dbReference type="Gene3D" id="1.10.1450.10">
    <property type="entry name" value="Tetraspanin"/>
    <property type="match status" value="1"/>
</dbReference>
<evidence type="ECO:0000256" key="1">
    <source>
        <dbReference type="ARBA" id="ARBA00004141"/>
    </source>
</evidence>
<name>A0A484BSB8_DRONA</name>
<dbReference type="GO" id="GO:0005886">
    <property type="term" value="C:plasma membrane"/>
    <property type="evidence" value="ECO:0007669"/>
    <property type="project" value="TreeGrafter"/>
</dbReference>
<dbReference type="AlphaFoldDB" id="A0A484BSB8"/>
<feature type="transmembrane region" description="Helical" evidence="7">
    <location>
        <begin position="12"/>
        <end position="33"/>
    </location>
</feature>
<dbReference type="InterPro" id="IPR008952">
    <property type="entry name" value="Tetraspanin_EC2_sf"/>
</dbReference>
<dbReference type="InterPro" id="IPR000301">
    <property type="entry name" value="Tetraspanin_animals"/>
</dbReference>
<comment type="similarity">
    <text evidence="2 7">Belongs to the tetraspanin (TM4SF) family.</text>
</comment>
<dbReference type="PIRSF" id="PIRSF002419">
    <property type="entry name" value="Tetraspanin"/>
    <property type="match status" value="1"/>
</dbReference>
<evidence type="ECO:0000256" key="5">
    <source>
        <dbReference type="ARBA" id="ARBA00023136"/>
    </source>
</evidence>
<gene>
    <name evidence="8" type="ORF">AWZ03_001728</name>
</gene>
<dbReference type="PRINTS" id="PR00259">
    <property type="entry name" value="TMFOUR"/>
</dbReference>
<dbReference type="CDD" id="cd03127">
    <property type="entry name" value="tetraspanin_LEL"/>
    <property type="match status" value="1"/>
</dbReference>
<dbReference type="PANTHER" id="PTHR19282:SF521">
    <property type="entry name" value="IP01817P-RELATED"/>
    <property type="match status" value="1"/>
</dbReference>
<dbReference type="Proteomes" id="UP000295192">
    <property type="component" value="Unassembled WGS sequence"/>
</dbReference>
<dbReference type="PANTHER" id="PTHR19282">
    <property type="entry name" value="TETRASPANIN"/>
    <property type="match status" value="1"/>
</dbReference>
<feature type="transmembrane region" description="Helical" evidence="7">
    <location>
        <begin position="188"/>
        <end position="211"/>
    </location>
</feature>
<dbReference type="InterPro" id="IPR018499">
    <property type="entry name" value="Tetraspanin/Peripherin"/>
</dbReference>
<keyword evidence="5 7" id="KW-0472">Membrane</keyword>
<evidence type="ECO:0000313" key="9">
    <source>
        <dbReference type="Proteomes" id="UP000295192"/>
    </source>
</evidence>
<dbReference type="SUPFAM" id="SSF48652">
    <property type="entry name" value="Tetraspanin"/>
    <property type="match status" value="1"/>
</dbReference>
<evidence type="ECO:0000256" key="4">
    <source>
        <dbReference type="ARBA" id="ARBA00022989"/>
    </source>
</evidence>
<sequence length="220" mass="24301">MGCATATIKYLVFIFNALCAILGIGVIVVNALALKDVAEETRPLVITFIVIGSVVFLISFFGCCGSIKQSTCLIWMYCIIMLILLVLSCVLCFAYVNRVDESQISHEQLNTAWEKQKNGTDAMGFYQTTFKCCGITGPIDYTKSNLTIPASCYVTNSTATTSTHTVYPDGCLNKLIDFFEQAMKLVKVFGWILIAVEAAAFVCATILGIHFNNEERRSRY</sequence>
<organism evidence="8 9">
    <name type="scientific">Drosophila navojoa</name>
    <name type="common">Fruit fly</name>
    <dbReference type="NCBI Taxonomy" id="7232"/>
    <lineage>
        <taxon>Eukaryota</taxon>
        <taxon>Metazoa</taxon>
        <taxon>Ecdysozoa</taxon>
        <taxon>Arthropoda</taxon>
        <taxon>Hexapoda</taxon>
        <taxon>Insecta</taxon>
        <taxon>Pterygota</taxon>
        <taxon>Neoptera</taxon>
        <taxon>Endopterygota</taxon>
        <taxon>Diptera</taxon>
        <taxon>Brachycera</taxon>
        <taxon>Muscomorpha</taxon>
        <taxon>Ephydroidea</taxon>
        <taxon>Drosophilidae</taxon>
        <taxon>Drosophila</taxon>
    </lineage>
</organism>
<keyword evidence="9" id="KW-1185">Reference proteome</keyword>
<feature type="transmembrane region" description="Helical" evidence="7">
    <location>
        <begin position="45"/>
        <end position="67"/>
    </location>
</feature>
<proteinExistence type="inferred from homology"/>
<reference evidence="8 9" key="1">
    <citation type="journal article" date="2019" name="J. Hered.">
        <title>An Improved Genome Assembly for Drosophila navojoa, the Basal Species in the mojavensis Cluster.</title>
        <authorList>
            <person name="Vanderlinde T."/>
            <person name="Dupim E.G."/>
            <person name="Nazario-Yepiz N.O."/>
            <person name="Carvalho A.B."/>
        </authorList>
    </citation>
    <scope>NUCLEOTIDE SEQUENCE [LARGE SCALE GENOMIC DNA]</scope>
    <source>
        <strain evidence="8">Navoj_Jal97</strain>
        <tissue evidence="8">Whole organism</tissue>
    </source>
</reference>
<dbReference type="OMA" id="FVFRMHF"/>
<keyword evidence="6" id="KW-1015">Disulfide bond</keyword>
<feature type="disulfide bond" evidence="6">
    <location>
        <begin position="132"/>
        <end position="171"/>
    </location>
</feature>
<evidence type="ECO:0000313" key="8">
    <source>
        <dbReference type="EMBL" id="TDG51668.1"/>
    </source>
</evidence>
<keyword evidence="3 7" id="KW-0812">Transmembrane</keyword>
<dbReference type="KEGG" id="dnv:108653311"/>
<comment type="subcellular location">
    <subcellularLocation>
        <location evidence="1 7">Membrane</location>
        <topology evidence="1 7">Multi-pass membrane protein</topology>
    </subcellularLocation>
</comment>
<keyword evidence="4 7" id="KW-1133">Transmembrane helix</keyword>
<feature type="transmembrane region" description="Helical" evidence="7">
    <location>
        <begin position="74"/>
        <end position="96"/>
    </location>
</feature>
<dbReference type="OrthoDB" id="71600at2759"/>
<comment type="caution">
    <text evidence="8">The sequence shown here is derived from an EMBL/GenBank/DDBJ whole genome shotgun (WGS) entry which is preliminary data.</text>
</comment>
<evidence type="ECO:0000256" key="2">
    <source>
        <dbReference type="ARBA" id="ARBA00006840"/>
    </source>
</evidence>
<dbReference type="STRING" id="7232.A0A484BSB8"/>